<dbReference type="Pfam" id="PF20703">
    <property type="entry name" value="nSTAND1"/>
    <property type="match status" value="1"/>
</dbReference>
<dbReference type="EMBL" id="CP031165">
    <property type="protein sequence ID" value="AXV06740.1"/>
    <property type="molecule type" value="Genomic_DNA"/>
</dbReference>
<reference evidence="2 3" key="1">
    <citation type="submission" date="2018-09" db="EMBL/GenBank/DDBJ databases">
        <title>Complete genome sequence of Euzebya sp. DY32-46 isolated from seawater of Pacific Ocean.</title>
        <authorList>
            <person name="Xu L."/>
            <person name="Wu Y.-H."/>
            <person name="Xu X.-W."/>
        </authorList>
    </citation>
    <scope>NUCLEOTIDE SEQUENCE [LARGE SCALE GENOMIC DNA]</scope>
    <source>
        <strain evidence="2 3">DY32-46</strain>
    </source>
</reference>
<accession>A0A346XWZ3</accession>
<organism evidence="2 3">
    <name type="scientific">Euzebya pacifica</name>
    <dbReference type="NCBI Taxonomy" id="1608957"/>
    <lineage>
        <taxon>Bacteria</taxon>
        <taxon>Bacillati</taxon>
        <taxon>Actinomycetota</taxon>
        <taxon>Nitriliruptoria</taxon>
        <taxon>Euzebyales</taxon>
    </lineage>
</organism>
<proteinExistence type="predicted"/>
<keyword evidence="3" id="KW-1185">Reference proteome</keyword>
<dbReference type="Gene3D" id="1.10.8.60">
    <property type="match status" value="1"/>
</dbReference>
<sequence>MNLHDLQQHDVLDPAPNDQTAARLYVPRQDLHGNTSGLEDAVVRDLRQEDRVALIGPPGSGKSSLTAWIAAHNADIGAVRIPVATTGIDVNDPAAVLNDCIAMLGRNLAVAPPVSLAKVKATGQVGFPWAKVGAEAEWAAVVREHRPGPDAEAALEVLQQVVDGLHDGDQQLLLVFDDTDKWDAARRHQPDAIRAFFHGVIDGWLTRLDGALIASVHHDYLDEHPHILDTFNAQHRLDPLTGTALVDLIRTRFALAEVAIEDLVTDDALQRLADVYRDRGHSIRAVLQVLRSAVDRAIDARRHVVAIPHVTAAL</sequence>
<protein>
    <recommendedName>
        <fullName evidence="1">Novel STAND NTPase 1 domain-containing protein</fullName>
    </recommendedName>
</protein>
<name>A0A346XWZ3_9ACTN</name>
<feature type="domain" description="Novel STAND NTPase 1" evidence="1">
    <location>
        <begin position="40"/>
        <end position="272"/>
    </location>
</feature>
<evidence type="ECO:0000313" key="2">
    <source>
        <dbReference type="EMBL" id="AXV06740.1"/>
    </source>
</evidence>
<gene>
    <name evidence="2" type="ORF">DVS28_a2055</name>
</gene>
<evidence type="ECO:0000259" key="1">
    <source>
        <dbReference type="Pfam" id="PF20703"/>
    </source>
</evidence>
<dbReference type="RefSeq" id="WP_114591348.1">
    <property type="nucleotide sequence ID" value="NZ_CAXIBR010000036.1"/>
</dbReference>
<dbReference type="Proteomes" id="UP000264006">
    <property type="component" value="Chromosome"/>
</dbReference>
<dbReference type="SUPFAM" id="SSF52540">
    <property type="entry name" value="P-loop containing nucleoside triphosphate hydrolases"/>
    <property type="match status" value="1"/>
</dbReference>
<dbReference type="InterPro" id="IPR027417">
    <property type="entry name" value="P-loop_NTPase"/>
</dbReference>
<dbReference type="AlphaFoldDB" id="A0A346XWZ3"/>
<dbReference type="KEGG" id="euz:DVS28_a2055"/>
<dbReference type="InterPro" id="IPR049052">
    <property type="entry name" value="nSTAND1"/>
</dbReference>
<dbReference type="Gene3D" id="3.40.50.300">
    <property type="entry name" value="P-loop containing nucleotide triphosphate hydrolases"/>
    <property type="match status" value="1"/>
</dbReference>
<evidence type="ECO:0000313" key="3">
    <source>
        <dbReference type="Proteomes" id="UP000264006"/>
    </source>
</evidence>